<dbReference type="EMBL" id="BPLR01000214">
    <property type="protein sequence ID" value="GIY92971.1"/>
    <property type="molecule type" value="Genomic_DNA"/>
</dbReference>
<evidence type="ECO:0000313" key="1">
    <source>
        <dbReference type="EMBL" id="GIY92971.1"/>
    </source>
</evidence>
<gene>
    <name evidence="1" type="ORF">CEXT_734011</name>
</gene>
<accession>A0AAV4XG91</accession>
<proteinExistence type="predicted"/>
<protein>
    <submittedName>
        <fullName evidence="1">Uncharacterized protein</fullName>
    </submittedName>
</protein>
<sequence>MKRYCNLIEINEKVSIGWYMVVDGMAKPDLGNPCPTLQRNTITMRAALRNSIKTQLLITKTGLVRCQPGVYATAIMTESQKFGHFTTTAVLRSLVVGTAQIALC</sequence>
<reference evidence="1 2" key="1">
    <citation type="submission" date="2021-06" db="EMBL/GenBank/DDBJ databases">
        <title>Caerostris extrusa draft genome.</title>
        <authorList>
            <person name="Kono N."/>
            <person name="Arakawa K."/>
        </authorList>
    </citation>
    <scope>NUCLEOTIDE SEQUENCE [LARGE SCALE GENOMIC DNA]</scope>
</reference>
<evidence type="ECO:0000313" key="2">
    <source>
        <dbReference type="Proteomes" id="UP001054945"/>
    </source>
</evidence>
<organism evidence="1 2">
    <name type="scientific">Caerostris extrusa</name>
    <name type="common">Bark spider</name>
    <name type="synonym">Caerostris bankana</name>
    <dbReference type="NCBI Taxonomy" id="172846"/>
    <lineage>
        <taxon>Eukaryota</taxon>
        <taxon>Metazoa</taxon>
        <taxon>Ecdysozoa</taxon>
        <taxon>Arthropoda</taxon>
        <taxon>Chelicerata</taxon>
        <taxon>Arachnida</taxon>
        <taxon>Araneae</taxon>
        <taxon>Araneomorphae</taxon>
        <taxon>Entelegynae</taxon>
        <taxon>Araneoidea</taxon>
        <taxon>Araneidae</taxon>
        <taxon>Caerostris</taxon>
    </lineage>
</organism>
<name>A0AAV4XG91_CAEEX</name>
<comment type="caution">
    <text evidence="1">The sequence shown here is derived from an EMBL/GenBank/DDBJ whole genome shotgun (WGS) entry which is preliminary data.</text>
</comment>
<dbReference type="Proteomes" id="UP001054945">
    <property type="component" value="Unassembled WGS sequence"/>
</dbReference>
<keyword evidence="2" id="KW-1185">Reference proteome</keyword>
<dbReference type="AlphaFoldDB" id="A0AAV4XG91"/>